<comment type="caution">
    <text evidence="1">The sequence shown here is derived from an EMBL/GenBank/DDBJ whole genome shotgun (WGS) entry which is preliminary data.</text>
</comment>
<gene>
    <name evidence="1" type="ORF">SDC9_19227</name>
</gene>
<dbReference type="AlphaFoldDB" id="A0A644U3I6"/>
<evidence type="ECO:0000313" key="1">
    <source>
        <dbReference type="EMBL" id="MPL73427.1"/>
    </source>
</evidence>
<sequence>MNRLAHYLRMCYRLTLNADKQEEALWKEMKKFHLRQDYPSGIYEKEKTISATLKLTEYKSETFSYSLVFGQYYCNVRLIRSYPEELSPEIFILTTHLNNILIEGGVSVDTEEQCVEYTIRKDILVTLLYPGFIYERINRHYKVAKRLHQAFTRLINENEAPALIVADILKSLEKEEKESD</sequence>
<reference evidence="1" key="1">
    <citation type="submission" date="2019-08" db="EMBL/GenBank/DDBJ databases">
        <authorList>
            <person name="Kucharzyk K."/>
            <person name="Murdoch R.W."/>
            <person name="Higgins S."/>
            <person name="Loffler F."/>
        </authorList>
    </citation>
    <scope>NUCLEOTIDE SEQUENCE</scope>
</reference>
<organism evidence="1">
    <name type="scientific">bioreactor metagenome</name>
    <dbReference type="NCBI Taxonomy" id="1076179"/>
    <lineage>
        <taxon>unclassified sequences</taxon>
        <taxon>metagenomes</taxon>
        <taxon>ecological metagenomes</taxon>
    </lineage>
</organism>
<dbReference type="EMBL" id="VSSQ01000073">
    <property type="protein sequence ID" value="MPL73427.1"/>
    <property type="molecule type" value="Genomic_DNA"/>
</dbReference>
<proteinExistence type="predicted"/>
<protein>
    <submittedName>
        <fullName evidence="1">Uncharacterized protein</fullName>
    </submittedName>
</protein>
<accession>A0A644U3I6</accession>
<name>A0A644U3I6_9ZZZZ</name>